<keyword evidence="2 9" id="KW-0813">Transport</keyword>
<dbReference type="GO" id="GO:0004427">
    <property type="term" value="F:inorganic diphosphate phosphatase activity"/>
    <property type="evidence" value="ECO:0007669"/>
    <property type="project" value="UniProtKB-UniRule"/>
</dbReference>
<dbReference type="Pfam" id="PF00691">
    <property type="entry name" value="OmpA"/>
    <property type="match status" value="1"/>
</dbReference>
<comment type="subunit">
    <text evidence="9">Homodimer.</text>
</comment>
<evidence type="ECO:0000256" key="6">
    <source>
        <dbReference type="ARBA" id="ARBA00022989"/>
    </source>
</evidence>
<keyword evidence="12" id="KW-1185">Reference proteome</keyword>
<feature type="transmembrane region" description="Helical" evidence="9">
    <location>
        <begin position="683"/>
        <end position="702"/>
    </location>
</feature>
<evidence type="ECO:0000256" key="5">
    <source>
        <dbReference type="ARBA" id="ARBA00022967"/>
    </source>
</evidence>
<keyword evidence="5 9" id="KW-1278">Translocase</keyword>
<feature type="transmembrane region" description="Helical" evidence="9">
    <location>
        <begin position="522"/>
        <end position="550"/>
    </location>
</feature>
<comment type="catalytic activity">
    <reaction evidence="9">
        <text>Na(+)(in) + diphosphate + H2O = Na(+)(out) + 2 phosphate + H(+)</text>
        <dbReference type="Rhea" id="RHEA:57884"/>
        <dbReference type="ChEBI" id="CHEBI:15377"/>
        <dbReference type="ChEBI" id="CHEBI:15378"/>
        <dbReference type="ChEBI" id="CHEBI:29101"/>
        <dbReference type="ChEBI" id="CHEBI:33019"/>
        <dbReference type="ChEBI" id="CHEBI:43474"/>
        <dbReference type="EC" id="7.2.3.1"/>
    </reaction>
</comment>
<comment type="similarity">
    <text evidence="9">Belongs to the H(+)-translocating pyrophosphatase (TC 3.A.10) family. K(+)-stimulated subfamily.</text>
</comment>
<dbReference type="InterPro" id="IPR004131">
    <property type="entry name" value="PPase-energised_H-pump"/>
</dbReference>
<reference evidence="11 12" key="1">
    <citation type="journal article" date="2010" name="Syst. Appl. Microbiol.">
        <title>Four new species of Chryseobacterium from the rhizosphere of coastal sand dune plants, Chryseobacterium elymi sp. nov., Chryseobacterium hagamense sp. nov., Chryseobacterium lathyri sp. nov. and Chryseobacterium rhizosphaerae sp. nov.</title>
        <authorList>
            <person name="Cho S.H."/>
            <person name="Lee K.S."/>
            <person name="Shin D.S."/>
            <person name="Han J.H."/>
            <person name="Park K.S."/>
            <person name="Lee C.H."/>
            <person name="Park K.H."/>
            <person name="Kim S.B."/>
        </authorList>
    </citation>
    <scope>NUCLEOTIDE SEQUENCE [LARGE SCALE GENOMIC DNA]</scope>
    <source>
        <strain evidence="11 12">KCTC 22547</strain>
    </source>
</reference>
<feature type="transmembrane region" description="Helical" evidence="9">
    <location>
        <begin position="345"/>
        <end position="366"/>
    </location>
</feature>
<feature type="transmembrane region" description="Helical" evidence="9">
    <location>
        <begin position="405"/>
        <end position="432"/>
    </location>
</feature>
<evidence type="ECO:0000256" key="3">
    <source>
        <dbReference type="ARBA" id="ARBA00022692"/>
    </source>
</evidence>
<feature type="transmembrane region" description="Helical" evidence="9">
    <location>
        <begin position="56"/>
        <end position="74"/>
    </location>
</feature>
<dbReference type="GO" id="GO:0000287">
    <property type="term" value="F:magnesium ion binding"/>
    <property type="evidence" value="ECO:0007669"/>
    <property type="project" value="UniProtKB-UniRule"/>
</dbReference>
<dbReference type="InterPro" id="IPR036737">
    <property type="entry name" value="OmpA-like_sf"/>
</dbReference>
<keyword evidence="9" id="KW-1003">Cell membrane</keyword>
<dbReference type="GO" id="GO:0005886">
    <property type="term" value="C:plasma membrane"/>
    <property type="evidence" value="ECO:0007669"/>
    <property type="project" value="UniProtKB-SubCell"/>
</dbReference>
<evidence type="ECO:0000259" key="10">
    <source>
        <dbReference type="PROSITE" id="PS51123"/>
    </source>
</evidence>
<proteinExistence type="inferred from homology"/>
<dbReference type="PROSITE" id="PS51123">
    <property type="entry name" value="OMPA_2"/>
    <property type="match status" value="1"/>
</dbReference>
<comment type="caution">
    <text evidence="9">Lacks conserved residue(s) required for the propagation of feature annotation.</text>
</comment>
<feature type="transmembrane region" description="Helical" evidence="9">
    <location>
        <begin position="235"/>
        <end position="257"/>
    </location>
</feature>
<keyword evidence="9" id="KW-0630">Potassium</keyword>
<name>A0A3D9DKP4_9FLAO</name>
<keyword evidence="9" id="KW-0915">Sodium</keyword>
<keyword evidence="7 9" id="KW-0406">Ion transport</keyword>
<protein>
    <recommendedName>
        <fullName evidence="9">Putative K(+)-stimulated pyrophosphate-energized sodium pump</fullName>
        <ecNumber evidence="9">7.2.3.1</ecNumber>
    </recommendedName>
    <alternativeName>
        <fullName evidence="9">Membrane-bound sodium-translocating pyrophosphatase</fullName>
    </alternativeName>
    <alternativeName>
        <fullName evidence="9">Pyrophosphate-energized inorganic pyrophosphatase</fullName>
        <shortName evidence="9">Na(+)-PPase</shortName>
    </alternativeName>
</protein>
<keyword evidence="6 9" id="KW-1133">Transmembrane helix</keyword>
<dbReference type="NCBIfam" id="NF001955">
    <property type="entry name" value="PRK00733.2-4"/>
    <property type="match status" value="1"/>
</dbReference>
<feature type="transmembrane region" description="Helical" evidence="9">
    <location>
        <begin position="80"/>
        <end position="104"/>
    </location>
</feature>
<evidence type="ECO:0000256" key="2">
    <source>
        <dbReference type="ARBA" id="ARBA00022448"/>
    </source>
</evidence>
<dbReference type="GO" id="GO:0030955">
    <property type="term" value="F:potassium ion binding"/>
    <property type="evidence" value="ECO:0007669"/>
    <property type="project" value="UniProtKB-UniRule"/>
</dbReference>
<accession>A0A3D9DKP4</accession>
<dbReference type="NCBIfam" id="NF001960">
    <property type="entry name" value="PRK00733.3-5"/>
    <property type="match status" value="1"/>
</dbReference>
<keyword evidence="3 9" id="KW-0812">Transmembrane</keyword>
<keyword evidence="4 9" id="KW-0460">Magnesium</keyword>
<dbReference type="GO" id="GO:0006814">
    <property type="term" value="P:sodium ion transport"/>
    <property type="evidence" value="ECO:0007669"/>
    <property type="project" value="UniProtKB-UniRule"/>
</dbReference>
<dbReference type="OrthoDB" id="9808652at2"/>
<feature type="site" description="Determinant of potassium dependence" evidence="9">
    <location>
        <position position="482"/>
    </location>
</feature>
<feature type="transmembrane region" description="Helical" evidence="9">
    <location>
        <begin position="488"/>
        <end position="510"/>
    </location>
</feature>
<dbReference type="Pfam" id="PF03030">
    <property type="entry name" value="H_PPase"/>
    <property type="match status" value="1"/>
</dbReference>
<dbReference type="EMBL" id="QNUH01000006">
    <property type="protein sequence ID" value="REC78605.1"/>
    <property type="molecule type" value="Genomic_DNA"/>
</dbReference>
<evidence type="ECO:0000256" key="8">
    <source>
        <dbReference type="ARBA" id="ARBA00023136"/>
    </source>
</evidence>
<dbReference type="CDD" id="cd07185">
    <property type="entry name" value="OmpA_C-like"/>
    <property type="match status" value="1"/>
</dbReference>
<comment type="function">
    <text evidence="9">Sodium pump that utilizes the energy of pyrophosphate hydrolysis as the driving force for Na(+) movement across the membrane.</text>
</comment>
<dbReference type="GO" id="GO:0012505">
    <property type="term" value="C:endomembrane system"/>
    <property type="evidence" value="ECO:0007669"/>
    <property type="project" value="UniProtKB-SubCell"/>
</dbReference>
<comment type="cofactor">
    <cofactor evidence="9">
        <name>Mg(2+)</name>
        <dbReference type="ChEBI" id="CHEBI:18420"/>
    </cofactor>
</comment>
<evidence type="ECO:0000313" key="11">
    <source>
        <dbReference type="EMBL" id="REC78605.1"/>
    </source>
</evidence>
<feature type="transmembrane region" description="Helical" evidence="9">
    <location>
        <begin position="269"/>
        <end position="295"/>
    </location>
</feature>
<dbReference type="Gene3D" id="3.30.1330.60">
    <property type="entry name" value="OmpA-like domain"/>
    <property type="match status" value="1"/>
</dbReference>
<feature type="domain" description="OmpA-like" evidence="10">
    <location>
        <begin position="794"/>
        <end position="911"/>
    </location>
</feature>
<comment type="caution">
    <text evidence="11">The sequence shown here is derived from an EMBL/GenBank/DDBJ whole genome shotgun (WGS) entry which is preliminary data.</text>
</comment>
<gene>
    <name evidence="9" type="primary">hppA</name>
    <name evidence="11" type="ORF">DRF60_09160</name>
</gene>
<evidence type="ECO:0000313" key="12">
    <source>
        <dbReference type="Proteomes" id="UP000257030"/>
    </source>
</evidence>
<feature type="transmembrane region" description="Helical" evidence="9">
    <location>
        <begin position="125"/>
        <end position="152"/>
    </location>
</feature>
<organism evidence="11 12">
    <name type="scientific">Chryseobacterium elymi</name>
    <dbReference type="NCBI Taxonomy" id="395936"/>
    <lineage>
        <taxon>Bacteria</taxon>
        <taxon>Pseudomonadati</taxon>
        <taxon>Bacteroidota</taxon>
        <taxon>Flavobacteriia</taxon>
        <taxon>Flavobacteriales</taxon>
        <taxon>Weeksellaceae</taxon>
        <taxon>Chryseobacterium group</taxon>
        <taxon>Chryseobacterium</taxon>
    </lineage>
</organism>
<dbReference type="PANTHER" id="PTHR31998">
    <property type="entry name" value="K(+)-INSENSITIVE PYROPHOSPHATE-ENERGIZED PROTON PUMP"/>
    <property type="match status" value="1"/>
</dbReference>
<evidence type="ECO:0000256" key="9">
    <source>
        <dbReference type="HAMAP-Rule" id="MF_01129"/>
    </source>
</evidence>
<comment type="subcellular location">
    <subcellularLocation>
        <location evidence="9">Cell membrane</location>
        <topology evidence="9">Multi-pass membrane protein</topology>
    </subcellularLocation>
    <subcellularLocation>
        <location evidence="1">Endomembrane system</location>
        <topology evidence="1">Multi-pass membrane protein</topology>
    </subcellularLocation>
</comment>
<keyword evidence="9" id="KW-0739">Sodium transport</keyword>
<dbReference type="InterPro" id="IPR006664">
    <property type="entry name" value="OMP_bac"/>
</dbReference>
<sequence length="911" mass="95965">MDLFYLIPVFGVVALLYTFLQSNWVSKQNAGNEKMKIISGHIADGAMAFLKAEYKILTYFVVVVAILLAVMGSSNSNSHWSIGVAFAVGAIFSALAGFIGMKIATKANVRTAEAARTSLSKALKVSFTGGSVMGMGVAGLAVLGLGALFLIIKQIFAPDAAVDSHEMERTIEILTGFSLGAESIALFARVGGGIYTKAADVGADLVGKVEAGIPEDDPRNPATIADNVGDNVGDVAGMGADLFGSYVATVLATMVLGRETMSDDAFGGFAPILLPMLIAGTGIIFSMIGTLFVRINDNEGSSTSSVQNALNLGNWGSIVITAISSYFLVTYLLPEKMMLREHEFTKMGVFGAIMVGLVVGTLMSIITEYYTAMGKRPVSSIVRQSSTGHATNIIGGLAVGMESTLLPILVLAGGIYGSYLCAGLYGVAIAAAGMMATTAMQLAIDAFGPIADNAGGIAEMSELPKEVRERTDILDAVGNTTAATGKGFAIASAALTALALFAAFVGIAGIDGIDIYRADVLAGLFVGGMIPFIFSSLAITAVGQAAMAMVEEVRRQFREIPGILEGKAQPEYEKCVAISTDASIRKMMLPGAIAIISPLLIGFIFGPEVLGGFLAGATVCGVLMGMFQNNAGGAWDNAKKSFEKGVDINGETYYKGSEPHKASVTGDTVGDPFKDTSGPSMNILIKLMSIVSLVIAPTLAVLHKDKIEANRKAKLESLTRAYNATSATAHTGLQTALSSPKEIKGHLNESGDFVYETGNIQEIKLKGGKTITLGEGSRLFQLYNSVHQKDQTVIDPNNWYTLENLYFETGSSDLKAGSDVQLNNLAEILNAYPDVKIKLGGYTDNTGNEESNQKLSNLRAQTAKLKLLELGISSDRVEAEGYGSQHPVCEANDTDECKAKNRRIDVRVLAF</sequence>
<comment type="activity regulation">
    <text evidence="9">Requires K(+) for maximal activity.</text>
</comment>
<keyword evidence="8 9" id="KW-0472">Membrane</keyword>
<evidence type="ECO:0000256" key="1">
    <source>
        <dbReference type="ARBA" id="ARBA00004127"/>
    </source>
</evidence>
<dbReference type="GO" id="GO:0009678">
    <property type="term" value="F:diphosphate hydrolysis-driven proton transmembrane transporter activity"/>
    <property type="evidence" value="ECO:0007669"/>
    <property type="project" value="UniProtKB-UniRule"/>
</dbReference>
<evidence type="ECO:0000256" key="4">
    <source>
        <dbReference type="ARBA" id="ARBA00022842"/>
    </source>
</evidence>
<dbReference type="EC" id="7.2.3.1" evidence="9"/>
<dbReference type="InterPro" id="IPR006665">
    <property type="entry name" value="OmpA-like"/>
</dbReference>
<dbReference type="Proteomes" id="UP000257030">
    <property type="component" value="Unassembled WGS sequence"/>
</dbReference>
<dbReference type="AlphaFoldDB" id="A0A3D9DKP4"/>
<evidence type="ECO:0000256" key="7">
    <source>
        <dbReference type="ARBA" id="ARBA00023065"/>
    </source>
</evidence>
<dbReference type="NCBIfam" id="TIGR01104">
    <property type="entry name" value="V_PPase"/>
    <property type="match status" value="1"/>
</dbReference>
<dbReference type="SUPFAM" id="SSF103088">
    <property type="entry name" value="OmpA-like"/>
    <property type="match status" value="1"/>
</dbReference>
<dbReference type="RefSeq" id="WP_116011795.1">
    <property type="nucleotide sequence ID" value="NZ_QNUH01000006.1"/>
</dbReference>
<dbReference type="PRINTS" id="PR01021">
    <property type="entry name" value="OMPADOMAIN"/>
</dbReference>
<dbReference type="HAMAP" id="MF_01129">
    <property type="entry name" value="PPase_energized_pump"/>
    <property type="match status" value="1"/>
</dbReference>
<feature type="transmembrane region" description="Helical" evidence="9">
    <location>
        <begin position="6"/>
        <end position="26"/>
    </location>
</feature>
<feature type="transmembrane region" description="Helical" evidence="9">
    <location>
        <begin position="315"/>
        <end position="333"/>
    </location>
</feature>